<organism evidence="1">
    <name type="scientific">Hyperionvirus sp</name>
    <dbReference type="NCBI Taxonomy" id="2487770"/>
    <lineage>
        <taxon>Viruses</taxon>
        <taxon>Varidnaviria</taxon>
        <taxon>Bamfordvirae</taxon>
        <taxon>Nucleocytoviricota</taxon>
        <taxon>Megaviricetes</taxon>
        <taxon>Imitervirales</taxon>
        <taxon>Mimiviridae</taxon>
        <taxon>Klosneuvirinae</taxon>
    </lineage>
</organism>
<dbReference type="InterPro" id="IPR011990">
    <property type="entry name" value="TPR-like_helical_dom_sf"/>
</dbReference>
<proteinExistence type="predicted"/>
<dbReference type="SUPFAM" id="SSF81901">
    <property type="entry name" value="HCP-like"/>
    <property type="match status" value="1"/>
</dbReference>
<sequence length="337" mass="39441">MGNKNTIEAEKAALNKLKDSLLPIVKTSESGGRMKVIVYEKFIDYDSFTKYLKELLIWNLELDEKKYKSTQRIIREICYSEKNIKFATEWYLEHLSDPDRHFRIVHNLVSLKCRLWGSAPDKSRILTEELLDWIIKALKLESPGVKELYYLYYVYQRGLEYFHDILESKWITEDKNSFEVMQLADIYRLLLNREKYVFWLEKAGELNNIEAIDRLGYLYGDERAFYWCNKGVSLKSAESCFRLGSLYTCDKNFVPARENYMLAYDLFSDDSKKDACMAALKSIYGQMDPLVITESLRDREKLLEEIDRLKTELSYQPGGSGAKLAGEHFESLAGVRV</sequence>
<name>A0A3G5ABW4_9VIRU</name>
<dbReference type="EMBL" id="MK072416">
    <property type="protein sequence ID" value="AYV84680.1"/>
    <property type="molecule type" value="Genomic_DNA"/>
</dbReference>
<dbReference type="Gene3D" id="1.25.40.10">
    <property type="entry name" value="Tetratricopeptide repeat domain"/>
    <property type="match status" value="1"/>
</dbReference>
<protein>
    <submittedName>
        <fullName evidence="1">Uncharacterized protein</fullName>
    </submittedName>
</protein>
<reference evidence="1" key="1">
    <citation type="submission" date="2018-10" db="EMBL/GenBank/DDBJ databases">
        <title>Hidden diversity of soil giant viruses.</title>
        <authorList>
            <person name="Schulz F."/>
            <person name="Alteio L."/>
            <person name="Goudeau D."/>
            <person name="Ryan E.M."/>
            <person name="Malmstrom R.R."/>
            <person name="Blanchard J."/>
            <person name="Woyke T."/>
        </authorList>
    </citation>
    <scope>NUCLEOTIDE SEQUENCE</scope>
    <source>
        <strain evidence="1">HYV1</strain>
    </source>
</reference>
<evidence type="ECO:0000313" key="1">
    <source>
        <dbReference type="EMBL" id="AYV84680.1"/>
    </source>
</evidence>
<accession>A0A3G5ABW4</accession>
<gene>
    <name evidence="1" type="ORF">Hyperionvirus34_4</name>
</gene>